<dbReference type="InterPro" id="IPR005913">
    <property type="entry name" value="dTDP_dehydrorham_reduct"/>
</dbReference>
<comment type="caution">
    <text evidence="2">The sequence shown here is derived from an EMBL/GenBank/DDBJ whole genome shotgun (WGS) entry which is preliminary data.</text>
</comment>
<dbReference type="NCBIfam" id="TIGR01214">
    <property type="entry name" value="rmlD"/>
    <property type="match status" value="1"/>
</dbReference>
<evidence type="ECO:0000313" key="2">
    <source>
        <dbReference type="EMBL" id="MPM71276.1"/>
    </source>
</evidence>
<dbReference type="FunFam" id="3.40.50.720:FF:000159">
    <property type="entry name" value="dTDP-4-dehydrorhamnose reductase"/>
    <property type="match status" value="1"/>
</dbReference>
<dbReference type="GO" id="GO:0008831">
    <property type="term" value="F:dTDP-4-dehydrorhamnose reductase activity"/>
    <property type="evidence" value="ECO:0007669"/>
    <property type="project" value="UniProtKB-EC"/>
</dbReference>
<dbReference type="EC" id="1.1.1.133" evidence="2"/>
<name>A0A645C0E2_9ZZZZ</name>
<organism evidence="2">
    <name type="scientific">bioreactor metagenome</name>
    <dbReference type="NCBI Taxonomy" id="1076179"/>
    <lineage>
        <taxon>unclassified sequences</taxon>
        <taxon>metagenomes</taxon>
        <taxon>ecological metagenomes</taxon>
    </lineage>
</organism>
<proteinExistence type="predicted"/>
<dbReference type="GO" id="GO:0019305">
    <property type="term" value="P:dTDP-rhamnose biosynthetic process"/>
    <property type="evidence" value="ECO:0007669"/>
    <property type="project" value="TreeGrafter"/>
</dbReference>
<dbReference type="PANTHER" id="PTHR10491">
    <property type="entry name" value="DTDP-4-DEHYDRORHAMNOSE REDUCTASE"/>
    <property type="match status" value="1"/>
</dbReference>
<keyword evidence="2" id="KW-0560">Oxidoreductase</keyword>
<dbReference type="PANTHER" id="PTHR10491:SF4">
    <property type="entry name" value="METHIONINE ADENOSYLTRANSFERASE 2 SUBUNIT BETA"/>
    <property type="match status" value="1"/>
</dbReference>
<dbReference type="SUPFAM" id="SSF51735">
    <property type="entry name" value="NAD(P)-binding Rossmann-fold domains"/>
    <property type="match status" value="1"/>
</dbReference>
<dbReference type="Pfam" id="PF04321">
    <property type="entry name" value="RmlD_sub_bind"/>
    <property type="match status" value="1"/>
</dbReference>
<reference evidence="2" key="1">
    <citation type="submission" date="2019-08" db="EMBL/GenBank/DDBJ databases">
        <authorList>
            <person name="Kucharzyk K."/>
            <person name="Murdoch R.W."/>
            <person name="Higgins S."/>
            <person name="Loffler F."/>
        </authorList>
    </citation>
    <scope>NUCLEOTIDE SEQUENCE</scope>
</reference>
<evidence type="ECO:0000259" key="1">
    <source>
        <dbReference type="Pfam" id="PF04321"/>
    </source>
</evidence>
<feature type="domain" description="RmlD-like substrate binding" evidence="1">
    <location>
        <begin position="7"/>
        <end position="284"/>
    </location>
</feature>
<gene>
    <name evidence="2" type="primary">rfbD_6</name>
    <name evidence="2" type="ORF">SDC9_118240</name>
</gene>
<accession>A0A645C0E2</accession>
<dbReference type="AlphaFoldDB" id="A0A645C0E2"/>
<dbReference type="Gene3D" id="3.90.25.10">
    <property type="entry name" value="UDP-galactose 4-epimerase, domain 1"/>
    <property type="match status" value="1"/>
</dbReference>
<protein>
    <submittedName>
        <fullName evidence="2">dTDP-4-dehydrorhamnose reductase</fullName>
        <ecNumber evidence="2">1.1.1.133</ecNumber>
    </submittedName>
</protein>
<dbReference type="Gene3D" id="3.40.50.720">
    <property type="entry name" value="NAD(P)-binding Rossmann-like Domain"/>
    <property type="match status" value="1"/>
</dbReference>
<sequence length="287" mass="31926">MGIGEKMKVLVTGVGGQLGYDVVQELTRRGIYSIGADLQEFDITDYAAAYSFITAHKPDAVIHCSAYTAVDKAEDEPELCHRVNALGTENIAKICKEIDAKMVYISTDYVFPGNGDEYYEVDSPTAPQNVYGKTKLAGEIAVKNILAKYFIVRISWVFGINGNNFIKTMLKLGKERSEINVVADQIGSPTYTADLAPLLCDMVTTDKYGTYHATNEGICSWAEFAEEIFKVAKLDCKVNYITTEEYPTKAVRPKNSRMSKKSLTNSCFTKLPKWQSAVKKYLKHGKN</sequence>
<dbReference type="GO" id="GO:0005829">
    <property type="term" value="C:cytosol"/>
    <property type="evidence" value="ECO:0007669"/>
    <property type="project" value="TreeGrafter"/>
</dbReference>
<dbReference type="EMBL" id="VSSQ01024002">
    <property type="protein sequence ID" value="MPM71276.1"/>
    <property type="molecule type" value="Genomic_DNA"/>
</dbReference>
<dbReference type="InterPro" id="IPR036291">
    <property type="entry name" value="NAD(P)-bd_dom_sf"/>
</dbReference>
<dbReference type="InterPro" id="IPR029903">
    <property type="entry name" value="RmlD-like-bd"/>
</dbReference>
<dbReference type="CDD" id="cd05254">
    <property type="entry name" value="dTDP_HR_like_SDR_e"/>
    <property type="match status" value="1"/>
</dbReference>